<accession>A0A3B0QPM8</accession>
<dbReference type="NCBIfam" id="NF033223">
    <property type="entry name" value="YHYH_alt"/>
    <property type="match status" value="1"/>
</dbReference>
<sequence>MKKLLLIPVVLMVFASMAFAHSGGTNACGGHNDRKRGGYHVHNYSKHCRCYPSECAKRSVEEKDLKRKIVNEKKRIKD</sequence>
<protein>
    <recommendedName>
        <fullName evidence="2">YHYH domain-containing protein</fullName>
    </recommendedName>
</protein>
<dbReference type="InterPro" id="IPR047773">
    <property type="entry name" value="YHYH_dom_bact"/>
</dbReference>
<evidence type="ECO:0008006" key="2">
    <source>
        <dbReference type="Google" id="ProtNLM"/>
    </source>
</evidence>
<reference evidence="1" key="1">
    <citation type="submission" date="2018-06" db="EMBL/GenBank/DDBJ databases">
        <authorList>
            <person name="Zhirakovskaya E."/>
        </authorList>
    </citation>
    <scope>NUCLEOTIDE SEQUENCE</scope>
</reference>
<proteinExistence type="predicted"/>
<dbReference type="EMBL" id="UOEA01000021">
    <property type="protein sequence ID" value="VAV82511.1"/>
    <property type="molecule type" value="Genomic_DNA"/>
</dbReference>
<name>A0A3B0QPM8_9ZZZZ</name>
<evidence type="ECO:0000313" key="1">
    <source>
        <dbReference type="EMBL" id="VAV82511.1"/>
    </source>
</evidence>
<dbReference type="AlphaFoldDB" id="A0A3B0QPM8"/>
<organism evidence="1">
    <name type="scientific">hydrothermal vent metagenome</name>
    <dbReference type="NCBI Taxonomy" id="652676"/>
    <lineage>
        <taxon>unclassified sequences</taxon>
        <taxon>metagenomes</taxon>
        <taxon>ecological metagenomes</taxon>
    </lineage>
</organism>
<gene>
    <name evidence="1" type="ORF">MNBD_DELTA01-1607</name>
</gene>